<keyword evidence="2" id="KW-1185">Reference proteome</keyword>
<evidence type="ECO:0000313" key="1">
    <source>
        <dbReference type="EMBL" id="MCQ0969281.1"/>
    </source>
</evidence>
<dbReference type="EMBL" id="JAKZEU010000001">
    <property type="protein sequence ID" value="MCQ0969281.1"/>
    <property type="molecule type" value="Genomic_DNA"/>
</dbReference>
<name>A0ABT1MM76_9RHOB</name>
<geneLocation type="plasmid" evidence="1">
    <name>unnamed1</name>
</geneLocation>
<reference evidence="1 2" key="1">
    <citation type="submission" date="2022-03" db="EMBL/GenBank/DDBJ databases">
        <authorList>
            <person name="He Y."/>
        </authorList>
    </citation>
    <scope>NUCLEOTIDE SEQUENCE [LARGE SCALE GENOMIC DNA]</scope>
    <source>
        <strain evidence="1 2">TK19116</strain>
        <plasmid evidence="1">unnamed1</plasmid>
    </source>
</reference>
<dbReference type="RefSeq" id="WP_255328233.1">
    <property type="nucleotide sequence ID" value="NZ_JAKZEU010000001.1"/>
</dbReference>
<dbReference type="Pfam" id="PF07799">
    <property type="entry name" value="DUF1643"/>
    <property type="match status" value="1"/>
</dbReference>
<organism evidence="1 2">
    <name type="scientific">Paracoccus albicereus</name>
    <dbReference type="NCBI Taxonomy" id="2922394"/>
    <lineage>
        <taxon>Bacteria</taxon>
        <taxon>Pseudomonadati</taxon>
        <taxon>Pseudomonadota</taxon>
        <taxon>Alphaproteobacteria</taxon>
        <taxon>Rhodobacterales</taxon>
        <taxon>Paracoccaceae</taxon>
        <taxon>Paracoccus</taxon>
    </lineage>
</organism>
<accession>A0ABT1MM76</accession>
<evidence type="ECO:0000313" key="2">
    <source>
        <dbReference type="Proteomes" id="UP001203945"/>
    </source>
</evidence>
<proteinExistence type="predicted"/>
<gene>
    <name evidence="1" type="ORF">MLD63_02365</name>
</gene>
<keyword evidence="1" id="KW-0614">Plasmid</keyword>
<dbReference type="Proteomes" id="UP001203945">
    <property type="component" value="Unassembled WGS sequence"/>
</dbReference>
<comment type="caution">
    <text evidence="1">The sequence shown here is derived from an EMBL/GenBank/DDBJ whole genome shotgun (WGS) entry which is preliminary data.</text>
</comment>
<dbReference type="InterPro" id="IPR012441">
    <property type="entry name" value="DUF1643"/>
</dbReference>
<protein>
    <submittedName>
        <fullName evidence="1">DUF1643 domain-containing protein</fullName>
    </submittedName>
</protein>
<sequence length="170" mass="18613">MAVIERHHDDGATRSSALYSACETYRYALTREWAEGPRLVWVMLNPSTADERRNDPTIARCERRARLLGYGAFRVVNLFAFRATRPQDLKAASAPIGPLNDATLHAAAAWGSAILCGWGIHGGLKGRGPAVLDLLRSTGRPLYHLGLTAGGAPRHPLYLSYDKQPQAYTS</sequence>